<dbReference type="InParanoid" id="K1RIN1"/>
<name>K1RIN1_MAGGI</name>
<reference evidence="1" key="1">
    <citation type="journal article" date="2012" name="Nature">
        <title>The oyster genome reveals stress adaptation and complexity of shell formation.</title>
        <authorList>
            <person name="Zhang G."/>
            <person name="Fang X."/>
            <person name="Guo X."/>
            <person name="Li L."/>
            <person name="Luo R."/>
            <person name="Xu F."/>
            <person name="Yang P."/>
            <person name="Zhang L."/>
            <person name="Wang X."/>
            <person name="Qi H."/>
            <person name="Xiong Z."/>
            <person name="Que H."/>
            <person name="Xie Y."/>
            <person name="Holland P.W."/>
            <person name="Paps J."/>
            <person name="Zhu Y."/>
            <person name="Wu F."/>
            <person name="Chen Y."/>
            <person name="Wang J."/>
            <person name="Peng C."/>
            <person name="Meng J."/>
            <person name="Yang L."/>
            <person name="Liu J."/>
            <person name="Wen B."/>
            <person name="Zhang N."/>
            <person name="Huang Z."/>
            <person name="Zhu Q."/>
            <person name="Feng Y."/>
            <person name="Mount A."/>
            <person name="Hedgecock D."/>
            <person name="Xu Z."/>
            <person name="Liu Y."/>
            <person name="Domazet-Loso T."/>
            <person name="Du Y."/>
            <person name="Sun X."/>
            <person name="Zhang S."/>
            <person name="Liu B."/>
            <person name="Cheng P."/>
            <person name="Jiang X."/>
            <person name="Li J."/>
            <person name="Fan D."/>
            <person name="Wang W."/>
            <person name="Fu W."/>
            <person name="Wang T."/>
            <person name="Wang B."/>
            <person name="Zhang J."/>
            <person name="Peng Z."/>
            <person name="Li Y."/>
            <person name="Li N."/>
            <person name="Wang J."/>
            <person name="Chen M."/>
            <person name="He Y."/>
            <person name="Tan F."/>
            <person name="Song X."/>
            <person name="Zheng Q."/>
            <person name="Huang R."/>
            <person name="Yang H."/>
            <person name="Du X."/>
            <person name="Chen L."/>
            <person name="Yang M."/>
            <person name="Gaffney P.M."/>
            <person name="Wang S."/>
            <person name="Luo L."/>
            <person name="She Z."/>
            <person name="Ming Y."/>
            <person name="Huang W."/>
            <person name="Zhang S."/>
            <person name="Huang B."/>
            <person name="Zhang Y."/>
            <person name="Qu T."/>
            <person name="Ni P."/>
            <person name="Miao G."/>
            <person name="Wang J."/>
            <person name="Wang Q."/>
            <person name="Steinberg C.E."/>
            <person name="Wang H."/>
            <person name="Li N."/>
            <person name="Qian L."/>
            <person name="Zhang G."/>
            <person name="Li Y."/>
            <person name="Yang H."/>
            <person name="Liu X."/>
            <person name="Wang J."/>
            <person name="Yin Y."/>
            <person name="Wang J."/>
        </authorList>
    </citation>
    <scope>NUCLEOTIDE SEQUENCE [LARGE SCALE GENOMIC DNA]</scope>
    <source>
        <strain evidence="1">05x7-T-G4-1.051#20</strain>
    </source>
</reference>
<dbReference type="EMBL" id="JH818707">
    <property type="protein sequence ID" value="EKC41460.1"/>
    <property type="molecule type" value="Genomic_DNA"/>
</dbReference>
<dbReference type="AlphaFoldDB" id="K1RIN1"/>
<evidence type="ECO:0000313" key="1">
    <source>
        <dbReference type="EMBL" id="EKC41460.1"/>
    </source>
</evidence>
<sequence length="161" mass="17851">MLSYSLAAPPLPHPPTQDTRRKNAQRPCRCSEEALGNIFSRRRHNLFKQLNIPGPEPTRFLGIIPQIKEKIKGVGDKRQITTVLALSKSGDLLSPQLLDQGPTDKCHPKEVKAALASGVDVEGVNIDLRLLKIKPVLAKWLMHANEHLADRELIASAFEKA</sequence>
<protein>
    <submittedName>
        <fullName evidence="1">Uncharacterized protein</fullName>
    </submittedName>
</protein>
<proteinExistence type="predicted"/>
<dbReference type="HOGENOM" id="CLU_1645354_0_0_1"/>
<accession>K1RIN1</accession>
<gene>
    <name evidence="1" type="ORF">CGI_10016963</name>
</gene>
<organism evidence="1">
    <name type="scientific">Magallana gigas</name>
    <name type="common">Pacific oyster</name>
    <name type="synonym">Crassostrea gigas</name>
    <dbReference type="NCBI Taxonomy" id="29159"/>
    <lineage>
        <taxon>Eukaryota</taxon>
        <taxon>Metazoa</taxon>
        <taxon>Spiralia</taxon>
        <taxon>Lophotrochozoa</taxon>
        <taxon>Mollusca</taxon>
        <taxon>Bivalvia</taxon>
        <taxon>Autobranchia</taxon>
        <taxon>Pteriomorphia</taxon>
        <taxon>Ostreida</taxon>
        <taxon>Ostreoidea</taxon>
        <taxon>Ostreidae</taxon>
        <taxon>Magallana</taxon>
    </lineage>
</organism>